<dbReference type="OrthoDB" id="1426588at2"/>
<organism evidence="2 3">
    <name type="scientific">Bizionia algoritergicola</name>
    <dbReference type="NCBI Taxonomy" id="291187"/>
    <lineage>
        <taxon>Bacteria</taxon>
        <taxon>Pseudomonadati</taxon>
        <taxon>Bacteroidota</taxon>
        <taxon>Flavobacteriia</taxon>
        <taxon>Flavobacteriales</taxon>
        <taxon>Flavobacteriaceae</taxon>
        <taxon>Bizionia</taxon>
    </lineage>
</organism>
<protein>
    <recommendedName>
        <fullName evidence="4">Lipocalin-like domain-containing protein</fullName>
    </recommendedName>
</protein>
<feature type="signal peptide" evidence="1">
    <location>
        <begin position="1"/>
        <end position="21"/>
    </location>
</feature>
<reference evidence="2 3" key="1">
    <citation type="submission" date="2019-08" db="EMBL/GenBank/DDBJ databases">
        <title>Genomes of Antarctic Bizionia species.</title>
        <authorList>
            <person name="Bowman J.P."/>
        </authorList>
    </citation>
    <scope>NUCLEOTIDE SEQUENCE [LARGE SCALE GENOMIC DNA]</scope>
    <source>
        <strain evidence="2 3">APA-1</strain>
    </source>
</reference>
<proteinExistence type="predicted"/>
<evidence type="ECO:0000256" key="1">
    <source>
        <dbReference type="SAM" id="SignalP"/>
    </source>
</evidence>
<comment type="caution">
    <text evidence="2">The sequence shown here is derived from an EMBL/GenBank/DDBJ whole genome shotgun (WGS) entry which is preliminary data.</text>
</comment>
<gene>
    <name evidence="2" type="ORF">ES675_10750</name>
</gene>
<evidence type="ECO:0000313" key="3">
    <source>
        <dbReference type="Proteomes" id="UP000324358"/>
    </source>
</evidence>
<dbReference type="RefSeq" id="WP_066255807.1">
    <property type="nucleotide sequence ID" value="NZ_VSKL01000004.1"/>
</dbReference>
<keyword evidence="3" id="KW-1185">Reference proteome</keyword>
<sequence>MKQYLKSFTLLSLSIFFITFTACDNEPLDRGLNTLNSSNNTNSSSFIGDWEIVSFETETDTEITFMGETNTSNNDIVGLDMNYIVSFTENTFETAGDYSMHLITSFNGSVLQEQTETYSNVSGSGTYTVSGNTLTTDGAFFEFEFQDVDMSDYAGEQTVQYAFSNGGQTLTIIQTQEISEDQGGIESTTLVYSVTIMNKL</sequence>
<evidence type="ECO:0000313" key="2">
    <source>
        <dbReference type="EMBL" id="TYB72240.1"/>
    </source>
</evidence>
<feature type="chain" id="PRO_5022768461" description="Lipocalin-like domain-containing protein" evidence="1">
    <location>
        <begin position="22"/>
        <end position="200"/>
    </location>
</feature>
<accession>A0A5D0QSS8</accession>
<dbReference type="PROSITE" id="PS51257">
    <property type="entry name" value="PROKAR_LIPOPROTEIN"/>
    <property type="match status" value="1"/>
</dbReference>
<keyword evidence="1" id="KW-0732">Signal</keyword>
<dbReference type="Proteomes" id="UP000324358">
    <property type="component" value="Unassembled WGS sequence"/>
</dbReference>
<dbReference type="EMBL" id="VSKL01000004">
    <property type="protein sequence ID" value="TYB72240.1"/>
    <property type="molecule type" value="Genomic_DNA"/>
</dbReference>
<name>A0A5D0QSS8_9FLAO</name>
<dbReference type="AlphaFoldDB" id="A0A5D0QSS8"/>
<evidence type="ECO:0008006" key="4">
    <source>
        <dbReference type="Google" id="ProtNLM"/>
    </source>
</evidence>